<dbReference type="RefSeq" id="WP_249905211.1">
    <property type="nucleotide sequence ID" value="NZ_JAMGBA010000004.1"/>
</dbReference>
<feature type="region of interest" description="Disordered" evidence="5">
    <location>
        <begin position="114"/>
        <end position="143"/>
    </location>
</feature>
<protein>
    <submittedName>
        <fullName evidence="7">Energy transducer TonB</fullName>
    </submittedName>
</protein>
<dbReference type="SUPFAM" id="SSF74653">
    <property type="entry name" value="TolA/TonB C-terminal domain"/>
    <property type="match status" value="1"/>
</dbReference>
<keyword evidence="3 6" id="KW-1133">Transmembrane helix</keyword>
<comment type="caution">
    <text evidence="7">The sequence shown here is derived from an EMBL/GenBank/DDBJ whole genome shotgun (WGS) entry which is preliminary data.</text>
</comment>
<evidence type="ECO:0000313" key="7">
    <source>
        <dbReference type="EMBL" id="MCL6699753.1"/>
    </source>
</evidence>
<evidence type="ECO:0000256" key="2">
    <source>
        <dbReference type="ARBA" id="ARBA00022692"/>
    </source>
</evidence>
<feature type="compositionally biased region" description="Basic and acidic residues" evidence="5">
    <location>
        <begin position="66"/>
        <end position="82"/>
    </location>
</feature>
<dbReference type="EMBL" id="JAMGBA010000004">
    <property type="protein sequence ID" value="MCL6699753.1"/>
    <property type="molecule type" value="Genomic_DNA"/>
</dbReference>
<evidence type="ECO:0000256" key="1">
    <source>
        <dbReference type="ARBA" id="ARBA00004167"/>
    </source>
</evidence>
<dbReference type="NCBIfam" id="TIGR01352">
    <property type="entry name" value="tonB_Cterm"/>
    <property type="match status" value="1"/>
</dbReference>
<name>A0ABT0RXL0_9SPHN</name>
<gene>
    <name evidence="7" type="ORF">LZ496_13290</name>
</gene>
<keyword evidence="8" id="KW-1185">Reference proteome</keyword>
<sequence length="237" mass="23801">MPGYSADPTRPDKAKAIAAVALVYAMIIGAALLMPSDSPLGVRESDPTVLIDVKEIPEPQPPPPEEPGKAELEEGAAGKKAEPTPVVAPKPAIELPAKPPVVAAPVAGTGNAATAGAAQTGAGPGAGGSGTGRGGGGSGGGGGIGSEARLLGGNSSKLPARLLRAFSADRGYGYLMLTVGESGRVTDCGVLQSTGNDAVDQALCNLMIRQSRWQPARDRQGNAISVKVRYTATWSKN</sequence>
<evidence type="ECO:0000256" key="5">
    <source>
        <dbReference type="SAM" id="MobiDB-lite"/>
    </source>
</evidence>
<dbReference type="Proteomes" id="UP001203410">
    <property type="component" value="Unassembled WGS sequence"/>
</dbReference>
<proteinExistence type="predicted"/>
<dbReference type="InterPro" id="IPR006260">
    <property type="entry name" value="TonB/TolA_C"/>
</dbReference>
<keyword evidence="2 6" id="KW-0812">Transmembrane</keyword>
<evidence type="ECO:0000256" key="4">
    <source>
        <dbReference type="ARBA" id="ARBA00023136"/>
    </source>
</evidence>
<feature type="transmembrane region" description="Helical" evidence="6">
    <location>
        <begin position="16"/>
        <end position="34"/>
    </location>
</feature>
<evidence type="ECO:0000313" key="8">
    <source>
        <dbReference type="Proteomes" id="UP001203410"/>
    </source>
</evidence>
<feature type="region of interest" description="Disordered" evidence="5">
    <location>
        <begin position="36"/>
        <end position="85"/>
    </location>
</feature>
<reference evidence="7 8" key="1">
    <citation type="submission" date="2022-05" db="EMBL/GenBank/DDBJ databases">
        <authorList>
            <person name="Jo J.-H."/>
            <person name="Im W.-T."/>
        </authorList>
    </citation>
    <scope>NUCLEOTIDE SEQUENCE [LARGE SCALE GENOMIC DNA]</scope>
    <source>
        <strain evidence="7 8">NSE70-1</strain>
    </source>
</reference>
<comment type="subcellular location">
    <subcellularLocation>
        <location evidence="1">Membrane</location>
        <topology evidence="1">Single-pass membrane protein</topology>
    </subcellularLocation>
</comment>
<organism evidence="7 8">
    <name type="scientific">Sphingomonas caseinilyticus</name>
    <dbReference type="NCBI Taxonomy" id="2908205"/>
    <lineage>
        <taxon>Bacteria</taxon>
        <taxon>Pseudomonadati</taxon>
        <taxon>Pseudomonadota</taxon>
        <taxon>Alphaproteobacteria</taxon>
        <taxon>Sphingomonadales</taxon>
        <taxon>Sphingomonadaceae</taxon>
        <taxon>Sphingomonas</taxon>
    </lineage>
</organism>
<keyword evidence="4 6" id="KW-0472">Membrane</keyword>
<feature type="compositionally biased region" description="Gly residues" evidence="5">
    <location>
        <begin position="122"/>
        <end position="143"/>
    </location>
</feature>
<dbReference type="Gene3D" id="3.30.1150.10">
    <property type="match status" value="1"/>
</dbReference>
<evidence type="ECO:0000256" key="3">
    <source>
        <dbReference type="ARBA" id="ARBA00022989"/>
    </source>
</evidence>
<evidence type="ECO:0000256" key="6">
    <source>
        <dbReference type="SAM" id="Phobius"/>
    </source>
</evidence>
<accession>A0ABT0RXL0</accession>